<sequence length="131" mass="15288">MDALRQQVFDRQDYYWDPWDDDEGEGEGDEAKAWPSTFDQLWQDERVQEEGTHSILDMWRIVRPGEDPDHGTVQPVQPAEAHRVAGTDRLTRAHVPDIEPLADRRWFGRCAVLHDAHGRPEEIYFWGFSGD</sequence>
<keyword evidence="2" id="KW-1185">Reference proteome</keyword>
<dbReference type="Proteomes" id="UP001432039">
    <property type="component" value="Chromosome"/>
</dbReference>
<proteinExistence type="predicted"/>
<dbReference type="EMBL" id="CP108090">
    <property type="protein sequence ID" value="WUQ11997.1"/>
    <property type="molecule type" value="Genomic_DNA"/>
</dbReference>
<name>A0ABZ1TAV0_STRVG</name>
<reference evidence="1" key="1">
    <citation type="submission" date="2022-10" db="EMBL/GenBank/DDBJ databases">
        <title>The complete genomes of actinobacterial strains from the NBC collection.</title>
        <authorList>
            <person name="Joergensen T.S."/>
            <person name="Alvarez Arevalo M."/>
            <person name="Sterndorff E.B."/>
            <person name="Faurdal D."/>
            <person name="Vuksanovic O."/>
            <person name="Mourched A.-S."/>
            <person name="Charusanti P."/>
            <person name="Shaw S."/>
            <person name="Blin K."/>
            <person name="Weber T."/>
        </authorList>
    </citation>
    <scope>NUCLEOTIDE SEQUENCE</scope>
    <source>
        <strain evidence="1">NBC_00248</strain>
    </source>
</reference>
<dbReference type="RefSeq" id="WP_328961399.1">
    <property type="nucleotide sequence ID" value="NZ_CP108090.1"/>
</dbReference>
<evidence type="ECO:0000313" key="2">
    <source>
        <dbReference type="Proteomes" id="UP001432039"/>
    </source>
</evidence>
<evidence type="ECO:0000313" key="1">
    <source>
        <dbReference type="EMBL" id="WUQ11997.1"/>
    </source>
</evidence>
<accession>A0ABZ1TAV0</accession>
<organism evidence="1 2">
    <name type="scientific">Streptomyces virginiae</name>
    <name type="common">Streptomyces cinnamonensis</name>
    <dbReference type="NCBI Taxonomy" id="1961"/>
    <lineage>
        <taxon>Bacteria</taxon>
        <taxon>Bacillati</taxon>
        <taxon>Actinomycetota</taxon>
        <taxon>Actinomycetes</taxon>
        <taxon>Kitasatosporales</taxon>
        <taxon>Streptomycetaceae</taxon>
        <taxon>Streptomyces</taxon>
    </lineage>
</organism>
<protein>
    <submittedName>
        <fullName evidence="1">Uncharacterized protein</fullName>
    </submittedName>
</protein>
<gene>
    <name evidence="1" type="ORF">OG517_11395</name>
</gene>